<accession>A0A285UVI0</accession>
<dbReference type="AlphaFoldDB" id="A0A285UVI0"/>
<feature type="transmembrane region" description="Helical" evidence="6">
    <location>
        <begin position="394"/>
        <end position="410"/>
    </location>
</feature>
<evidence type="ECO:0000256" key="1">
    <source>
        <dbReference type="ARBA" id="ARBA00004651"/>
    </source>
</evidence>
<feature type="transmembrane region" description="Helical" evidence="6">
    <location>
        <begin position="200"/>
        <end position="219"/>
    </location>
</feature>
<proteinExistence type="predicted"/>
<feature type="transmembrane region" description="Helical" evidence="6">
    <location>
        <begin position="104"/>
        <end position="125"/>
    </location>
</feature>
<evidence type="ECO:0000256" key="3">
    <source>
        <dbReference type="ARBA" id="ARBA00022692"/>
    </source>
</evidence>
<feature type="transmembrane region" description="Helical" evidence="6">
    <location>
        <begin position="137"/>
        <end position="158"/>
    </location>
</feature>
<feature type="transmembrane region" description="Helical" evidence="6">
    <location>
        <begin position="357"/>
        <end position="373"/>
    </location>
</feature>
<gene>
    <name evidence="7" type="ORF">SAMN05878391_2449</name>
</gene>
<dbReference type="InterPro" id="IPR002797">
    <property type="entry name" value="Polysacc_synth"/>
</dbReference>
<keyword evidence="4 6" id="KW-1133">Transmembrane helix</keyword>
<keyword evidence="8" id="KW-1185">Reference proteome</keyword>
<evidence type="ECO:0000313" key="7">
    <source>
        <dbReference type="EMBL" id="SOC44726.1"/>
    </source>
</evidence>
<dbReference type="EMBL" id="OBQF01000007">
    <property type="protein sequence ID" value="SOC44726.1"/>
    <property type="molecule type" value="Genomic_DNA"/>
</dbReference>
<dbReference type="InterPro" id="IPR050833">
    <property type="entry name" value="Poly_Biosynth_Transport"/>
</dbReference>
<keyword evidence="5 6" id="KW-0472">Membrane</keyword>
<keyword evidence="3 6" id="KW-0812">Transmembrane</keyword>
<protein>
    <submittedName>
        <fullName evidence="7">Na+-driven multidrug efflux pump</fullName>
    </submittedName>
</protein>
<evidence type="ECO:0000256" key="6">
    <source>
        <dbReference type="SAM" id="Phobius"/>
    </source>
</evidence>
<dbReference type="GO" id="GO:0005886">
    <property type="term" value="C:plasma membrane"/>
    <property type="evidence" value="ECO:0007669"/>
    <property type="project" value="UniProtKB-SubCell"/>
</dbReference>
<evidence type="ECO:0000256" key="5">
    <source>
        <dbReference type="ARBA" id="ARBA00023136"/>
    </source>
</evidence>
<evidence type="ECO:0000256" key="2">
    <source>
        <dbReference type="ARBA" id="ARBA00022475"/>
    </source>
</evidence>
<organism evidence="7 8">
    <name type="scientific">Salinicoccus kekensis</name>
    <dbReference type="NCBI Taxonomy" id="714307"/>
    <lineage>
        <taxon>Bacteria</taxon>
        <taxon>Bacillati</taxon>
        <taxon>Bacillota</taxon>
        <taxon>Bacilli</taxon>
        <taxon>Bacillales</taxon>
        <taxon>Staphylococcaceae</taxon>
        <taxon>Salinicoccus</taxon>
    </lineage>
</organism>
<dbReference type="Proteomes" id="UP000219412">
    <property type="component" value="Unassembled WGS sequence"/>
</dbReference>
<feature type="transmembrane region" description="Helical" evidence="6">
    <location>
        <begin position="281"/>
        <end position="299"/>
    </location>
</feature>
<evidence type="ECO:0000256" key="4">
    <source>
        <dbReference type="ARBA" id="ARBA00022989"/>
    </source>
</evidence>
<dbReference type="RefSeq" id="WP_097042541.1">
    <property type="nucleotide sequence ID" value="NZ_OBQF01000007.1"/>
</dbReference>
<dbReference type="InterPro" id="IPR048122">
    <property type="entry name" value="WZX-like"/>
</dbReference>
<dbReference type="OrthoDB" id="2864264at2"/>
<comment type="subcellular location">
    <subcellularLocation>
        <location evidence="1">Cell membrane</location>
        <topology evidence="1">Multi-pass membrane protein</topology>
    </subcellularLocation>
</comment>
<feature type="transmembrane region" description="Helical" evidence="6">
    <location>
        <begin position="12"/>
        <end position="33"/>
    </location>
</feature>
<feature type="transmembrane region" description="Helical" evidence="6">
    <location>
        <begin position="416"/>
        <end position="435"/>
    </location>
</feature>
<feature type="transmembrane region" description="Helical" evidence="6">
    <location>
        <begin position="240"/>
        <end position="261"/>
    </location>
</feature>
<dbReference type="PANTHER" id="PTHR30250">
    <property type="entry name" value="PST FAMILY PREDICTED COLANIC ACID TRANSPORTER"/>
    <property type="match status" value="1"/>
</dbReference>
<feature type="transmembrane region" description="Helical" evidence="6">
    <location>
        <begin position="330"/>
        <end position="351"/>
    </location>
</feature>
<evidence type="ECO:0000313" key="8">
    <source>
        <dbReference type="Proteomes" id="UP000219412"/>
    </source>
</evidence>
<keyword evidence="2" id="KW-1003">Cell membrane</keyword>
<name>A0A285UVI0_9STAP</name>
<reference evidence="8" key="1">
    <citation type="submission" date="2017-08" db="EMBL/GenBank/DDBJ databases">
        <authorList>
            <person name="Varghese N."/>
            <person name="Submissions S."/>
        </authorList>
    </citation>
    <scope>NUCLEOTIDE SEQUENCE [LARGE SCALE GENOMIC DNA]</scope>
    <source>
        <strain evidence="8">DSM 23173</strain>
    </source>
</reference>
<dbReference type="PANTHER" id="PTHR30250:SF26">
    <property type="entry name" value="PSMA PROTEIN"/>
    <property type="match status" value="1"/>
</dbReference>
<dbReference type="NCBIfam" id="NF041503">
    <property type="entry name" value="WZX_like"/>
    <property type="match status" value="1"/>
</dbReference>
<feature type="transmembrane region" description="Helical" evidence="6">
    <location>
        <begin position="39"/>
        <end position="58"/>
    </location>
</feature>
<feature type="transmembrane region" description="Helical" evidence="6">
    <location>
        <begin position="170"/>
        <end position="194"/>
    </location>
</feature>
<sequence length="446" mass="51309">MNIGRKDVIWGYVSHILVQGINAILLPFVLFFLTPNELGLWYTFTALYGLAMLIDFGFQSTVSRHVSYVWSGADTVKSLGYDVVKEENSFNESFFIKLLSNIKFIYYIMGIIILIVLSTIGTFYIVKVSIDELDILIVLISWTLYMTAIILNIAFSFWNSFLKGIGAIKYYNQTLIIAKFTQLLLSILFLFLGYGILGVSIAYFISVIVNRIILSKFFYKFHKRTSILKGKIKPKFQKNIIRSLLPNTFKAGVVSVSNYLILNFPILLSSYFLSLEFSGKFGLVSQIITLILTISNSYYNTYLSKFNYYRVKGQNKEILNLFKKSVAINYFINILAFISFLIFGDMILGVIASNQELLPLHILIIIIMYRFLYNNQNIFVTLLSTKNTLPYYKSFLISALVTVLIQIVLLNINPSIYSIIFPILFVQLIFNNWYWPRVVIKDLKGV</sequence>
<dbReference type="Pfam" id="PF01943">
    <property type="entry name" value="Polysacc_synt"/>
    <property type="match status" value="1"/>
</dbReference>